<feature type="region of interest" description="Disordered" evidence="7">
    <location>
        <begin position="418"/>
        <end position="450"/>
    </location>
</feature>
<keyword evidence="3" id="KW-1003">Cell membrane</keyword>
<feature type="transmembrane region" description="Helical" evidence="8">
    <location>
        <begin position="110"/>
        <end position="133"/>
    </location>
</feature>
<evidence type="ECO:0000256" key="4">
    <source>
        <dbReference type="ARBA" id="ARBA00022692"/>
    </source>
</evidence>
<dbReference type="Gene3D" id="1.20.1250.20">
    <property type="entry name" value="MFS general substrate transporter like domains"/>
    <property type="match status" value="1"/>
</dbReference>
<keyword evidence="10" id="KW-1185">Reference proteome</keyword>
<evidence type="ECO:0000313" key="10">
    <source>
        <dbReference type="Proteomes" id="UP000245992"/>
    </source>
</evidence>
<dbReference type="PANTHER" id="PTHR23517:SF2">
    <property type="entry name" value="MULTIDRUG RESISTANCE PROTEIN MDTH"/>
    <property type="match status" value="1"/>
</dbReference>
<name>A0A2T7T4C3_9ACTN</name>
<dbReference type="EMBL" id="AZSP01000236">
    <property type="protein sequence ID" value="PVE09993.1"/>
    <property type="molecule type" value="Genomic_DNA"/>
</dbReference>
<feature type="transmembrane region" description="Helical" evidence="8">
    <location>
        <begin position="58"/>
        <end position="77"/>
    </location>
</feature>
<dbReference type="InterPro" id="IPR036259">
    <property type="entry name" value="MFS_trans_sf"/>
</dbReference>
<feature type="region of interest" description="Disordered" evidence="7">
    <location>
        <begin position="204"/>
        <end position="230"/>
    </location>
</feature>
<feature type="transmembrane region" description="Helical" evidence="8">
    <location>
        <begin position="277"/>
        <end position="296"/>
    </location>
</feature>
<evidence type="ECO:0008006" key="11">
    <source>
        <dbReference type="Google" id="ProtNLM"/>
    </source>
</evidence>
<dbReference type="SUPFAM" id="SSF103473">
    <property type="entry name" value="MFS general substrate transporter"/>
    <property type="match status" value="2"/>
</dbReference>
<gene>
    <name evidence="9" type="ORF">Y717_19430</name>
</gene>
<feature type="transmembrane region" description="Helical" evidence="8">
    <location>
        <begin position="391"/>
        <end position="410"/>
    </location>
</feature>
<keyword evidence="2" id="KW-0813">Transport</keyword>
<dbReference type="InterPro" id="IPR050171">
    <property type="entry name" value="MFS_Transporters"/>
</dbReference>
<feature type="transmembrane region" description="Helical" evidence="8">
    <location>
        <begin position="145"/>
        <end position="167"/>
    </location>
</feature>
<evidence type="ECO:0000256" key="6">
    <source>
        <dbReference type="ARBA" id="ARBA00023136"/>
    </source>
</evidence>
<evidence type="ECO:0000256" key="3">
    <source>
        <dbReference type="ARBA" id="ARBA00022475"/>
    </source>
</evidence>
<dbReference type="GO" id="GO:0022857">
    <property type="term" value="F:transmembrane transporter activity"/>
    <property type="evidence" value="ECO:0007669"/>
    <property type="project" value="InterPro"/>
</dbReference>
<keyword evidence="5 8" id="KW-1133">Transmembrane helix</keyword>
<dbReference type="InterPro" id="IPR011701">
    <property type="entry name" value="MFS"/>
</dbReference>
<evidence type="ECO:0000256" key="5">
    <source>
        <dbReference type="ARBA" id="ARBA00022989"/>
    </source>
</evidence>
<accession>A0A2T7T4C3</accession>
<dbReference type="STRING" id="1440053.GCA_000718095_01673"/>
<evidence type="ECO:0000313" key="9">
    <source>
        <dbReference type="EMBL" id="PVE09993.1"/>
    </source>
</evidence>
<dbReference type="Pfam" id="PF07690">
    <property type="entry name" value="MFS_1"/>
    <property type="match status" value="1"/>
</dbReference>
<dbReference type="PANTHER" id="PTHR23517">
    <property type="entry name" value="RESISTANCE PROTEIN MDTM, PUTATIVE-RELATED-RELATED"/>
    <property type="match status" value="1"/>
</dbReference>
<evidence type="ECO:0000256" key="1">
    <source>
        <dbReference type="ARBA" id="ARBA00004651"/>
    </source>
</evidence>
<sequence length="450" mass="46544">MTVVTSAKSPARGRPPRAKAVLIAVVGLHLVAETALTPFLPQLFDRLYGIDDPGATGLYLWVCRIVGLAALPLWGLAARRWPLHRLVLAGLCGSAVLDLLLGMAPSYTAYTVISTAVVATNSALLLAYPAFIAEHRDEPGEGERARLAGVVSIVVVFHLSVVVSTLVGTGVLALPQPRIGISAFAVLDVALAVLAYRVLGRRESPDTDLDPAASAQKQGGTGPTATRRPRFLSPRFLSPRFLLLAQVALIGLAFDFAVNVARPFFTEFAGTFGSGSVGAAALFFLPSVAALAVLPAVRRCHDVLGDRLLPLALLAGAAGYAWQAYATGLPGLVGGRVLFGVGLGLGHVAVELRAFRATGTSGPAFTGVETARSAGLLAAPLVATAAVSHDLALPLLIAAAVQVAGTVLALRGMRGAPLTRPAQPPGPAAPRTPAAPDHLPTRTYSEEIPR</sequence>
<proteinExistence type="predicted"/>
<dbReference type="AlphaFoldDB" id="A0A2T7T4C3"/>
<dbReference type="Proteomes" id="UP000245992">
    <property type="component" value="Unassembled WGS sequence"/>
</dbReference>
<protein>
    <recommendedName>
        <fullName evidence="11">MFS transporter</fullName>
    </recommendedName>
</protein>
<dbReference type="GO" id="GO:0005886">
    <property type="term" value="C:plasma membrane"/>
    <property type="evidence" value="ECO:0007669"/>
    <property type="project" value="UniProtKB-SubCell"/>
</dbReference>
<reference evidence="9 10" key="1">
    <citation type="submission" date="2013-12" db="EMBL/GenBank/DDBJ databases">
        <title>Annotated genome of Streptomyces scopuliridis.</title>
        <authorList>
            <person name="Olson J.B."/>
        </authorList>
    </citation>
    <scope>NUCLEOTIDE SEQUENCE [LARGE SCALE GENOMIC DNA]</scope>
    <source>
        <strain evidence="9 10">RB72</strain>
    </source>
</reference>
<feature type="transmembrane region" description="Helical" evidence="8">
    <location>
        <begin position="237"/>
        <end position="257"/>
    </location>
</feature>
<evidence type="ECO:0000256" key="8">
    <source>
        <dbReference type="SAM" id="Phobius"/>
    </source>
</evidence>
<feature type="transmembrane region" description="Helical" evidence="8">
    <location>
        <begin position="308"/>
        <end position="325"/>
    </location>
</feature>
<feature type="transmembrane region" description="Helical" evidence="8">
    <location>
        <begin position="179"/>
        <end position="199"/>
    </location>
</feature>
<evidence type="ECO:0000256" key="2">
    <source>
        <dbReference type="ARBA" id="ARBA00022448"/>
    </source>
</evidence>
<comment type="subcellular location">
    <subcellularLocation>
        <location evidence="1">Cell membrane</location>
        <topology evidence="1">Multi-pass membrane protein</topology>
    </subcellularLocation>
</comment>
<feature type="transmembrane region" description="Helical" evidence="8">
    <location>
        <begin position="86"/>
        <end position="104"/>
    </location>
</feature>
<organism evidence="9 10">
    <name type="scientific">Streptomyces scopuliridis RB72</name>
    <dbReference type="NCBI Taxonomy" id="1440053"/>
    <lineage>
        <taxon>Bacteria</taxon>
        <taxon>Bacillati</taxon>
        <taxon>Actinomycetota</taxon>
        <taxon>Actinomycetes</taxon>
        <taxon>Kitasatosporales</taxon>
        <taxon>Streptomycetaceae</taxon>
        <taxon>Streptomyces</taxon>
    </lineage>
</organism>
<keyword evidence="4 8" id="KW-0812">Transmembrane</keyword>
<evidence type="ECO:0000256" key="7">
    <source>
        <dbReference type="SAM" id="MobiDB-lite"/>
    </source>
</evidence>
<dbReference type="RefSeq" id="WP_037727335.1">
    <property type="nucleotide sequence ID" value="NZ_JOEI01000006.1"/>
</dbReference>
<comment type="caution">
    <text evidence="9">The sequence shown here is derived from an EMBL/GenBank/DDBJ whole genome shotgun (WGS) entry which is preliminary data.</text>
</comment>
<keyword evidence="6 8" id="KW-0472">Membrane</keyword>